<dbReference type="InterPro" id="IPR013783">
    <property type="entry name" value="Ig-like_fold"/>
</dbReference>
<feature type="domain" description="Galactose oxidase-like Early set" evidence="5">
    <location>
        <begin position="903"/>
        <end position="1006"/>
    </location>
</feature>
<dbReference type="InterPro" id="IPR035994">
    <property type="entry name" value="Nucleoside_phosphorylase_sf"/>
</dbReference>
<keyword evidence="1 2" id="KW-0732">Signal</keyword>
<feature type="domain" description="Glyoxal oxidase N-terminal" evidence="4">
    <location>
        <begin position="507"/>
        <end position="894"/>
    </location>
</feature>
<dbReference type="InterPro" id="IPR011043">
    <property type="entry name" value="Gal_Oxase/kelch_b-propeller"/>
</dbReference>
<dbReference type="SUPFAM" id="SSF50965">
    <property type="entry name" value="Galactose oxidase, central domain"/>
    <property type="match status" value="1"/>
</dbReference>
<evidence type="ECO:0008006" key="8">
    <source>
        <dbReference type="Google" id="ProtNLM"/>
    </source>
</evidence>
<evidence type="ECO:0000259" key="5">
    <source>
        <dbReference type="Pfam" id="PF09118"/>
    </source>
</evidence>
<comment type="caution">
    <text evidence="6">The sequence shown here is derived from an EMBL/GenBank/DDBJ whole genome shotgun (WGS) entry which is preliminary data.</text>
</comment>
<reference evidence="6 7" key="1">
    <citation type="submission" date="2018-10" db="EMBL/GenBank/DDBJ databases">
        <title>A high-quality apple genome assembly.</title>
        <authorList>
            <person name="Hu J."/>
        </authorList>
    </citation>
    <scope>NUCLEOTIDE SEQUENCE [LARGE SCALE GENOMIC DNA]</scope>
    <source>
        <strain evidence="7">cv. HFTH1</strain>
        <tissue evidence="6">Young leaf</tissue>
    </source>
</reference>
<keyword evidence="7" id="KW-1185">Reference proteome</keyword>
<dbReference type="Pfam" id="PF07250">
    <property type="entry name" value="Glyoxal_oxid_N"/>
    <property type="match status" value="1"/>
</dbReference>
<sequence>MGASSVVASLMMISFFMLNRQLQADAALSAETYKSIDEANQSGPYLGVVIPNAFEMNPLLQSPNFTSTNLTIDVSGRRFRFGTIANKKVILVMTGLSMINAGITTQLLLSLFNIEGVVHYGIAGNANPSINIADVVIPQYWAHTALWNWQRYGQGPETELPLEASGDYTREIGYLKFANYTVNASSSAYDNLLNNIWYQPEEVFPIDGTPEERQHAFWVPVDPLYYNISKKLEDLKLEGCLNSTTCLSHTPKVARVDRGTSASIYLDNAAYRGFIYNKFNVSPVEMESASVALICLQQRVPFIVIRAISDLAGGGGADSNEADAFLTLASKNSVTAVLEFVKQLSASKEFVKQLSASNPLQLNVALSTETQMLIEEANMSGPYLDIVIPNSYEMDLLLQSPNFTSSNLFIDFSGRRLRFGTIANKPVILVMTGLSMINAAITTQLLLSQFDIEGVVHYGIAGHANPSLNLAHVVIPQYWSHSALWSWQGEYRGGWELVSENSGVSAMHMTIMPNSNKAIMFDAAGFGQSEISLPPGDCRRVFDERDETGEYYEVDCWAHAVEFDTETAAIRPLKILTDTWCSSGGLSANGTLVQTGGWAVGGRSVRYLSGCNTCDWEEHPMFSTQHILPNGNFILVGGRRMFNYEYIPKGGGSNDVYFPLPFLQETTDPFENNLYPFVFLSTDGNILIFANNRSILLNPTTNKIVRELPVLDGGSRNYPASGMAALLPINLSDPNPKAILAEILICGGADPRAGKLVENGIFVTALQDCGRIDITDPKSTWQKEMMPTPRTMGDLLILPTGDILIVNGAKEGIAGWNFAQDPNLTPLLYRPDNPTTQRFTELKATTIPRMYGSTSMVLPDGKILVAGSNTNYYYNFTGVKYPTELRVEKFYPPYFDPLLILDRPMITSDYKGKMVKYRGYIVVEFKLKKAEVDQSDLKVTMYSPPFTTHGFSMGQRLLILAIKKLDNVESEFFRVEVVAPPSAEIAPPGFYLIFVVHDGVPSSGIWPCGNGKVPFIVIRAVSDLAGGGGADSNEVDTFLTLTSKNSVTAVLEFVKQLSASKNNENFISSFHTSLYSLDA</sequence>
<dbReference type="SUPFAM" id="SSF81296">
    <property type="entry name" value="E set domains"/>
    <property type="match status" value="1"/>
</dbReference>
<feature type="signal peptide" evidence="2">
    <location>
        <begin position="1"/>
        <end position="24"/>
    </location>
</feature>
<dbReference type="EMBL" id="RDQH01000341">
    <property type="protein sequence ID" value="RXH72663.1"/>
    <property type="molecule type" value="Genomic_DNA"/>
</dbReference>
<dbReference type="GO" id="GO:0009116">
    <property type="term" value="P:nucleoside metabolic process"/>
    <property type="evidence" value="ECO:0007669"/>
    <property type="project" value="InterPro"/>
</dbReference>
<evidence type="ECO:0000256" key="2">
    <source>
        <dbReference type="SAM" id="SignalP"/>
    </source>
</evidence>
<name>A0A498HUU4_MALDO</name>
<dbReference type="CDD" id="cd02851">
    <property type="entry name" value="E_set_GO_C"/>
    <property type="match status" value="1"/>
</dbReference>
<protein>
    <recommendedName>
        <fullName evidence="8">Nucleoside phosphorylase domain-containing protein</fullName>
    </recommendedName>
</protein>
<dbReference type="AlphaFoldDB" id="A0A498HUU4"/>
<evidence type="ECO:0000313" key="6">
    <source>
        <dbReference type="EMBL" id="RXH72663.1"/>
    </source>
</evidence>
<organism evidence="6 7">
    <name type="scientific">Malus domestica</name>
    <name type="common">Apple</name>
    <name type="synonym">Pyrus malus</name>
    <dbReference type="NCBI Taxonomy" id="3750"/>
    <lineage>
        <taxon>Eukaryota</taxon>
        <taxon>Viridiplantae</taxon>
        <taxon>Streptophyta</taxon>
        <taxon>Embryophyta</taxon>
        <taxon>Tracheophyta</taxon>
        <taxon>Spermatophyta</taxon>
        <taxon>Magnoliopsida</taxon>
        <taxon>eudicotyledons</taxon>
        <taxon>Gunneridae</taxon>
        <taxon>Pentapetalae</taxon>
        <taxon>rosids</taxon>
        <taxon>fabids</taxon>
        <taxon>Rosales</taxon>
        <taxon>Rosaceae</taxon>
        <taxon>Amygdaloideae</taxon>
        <taxon>Maleae</taxon>
        <taxon>Malus</taxon>
    </lineage>
</organism>
<dbReference type="InterPro" id="IPR009880">
    <property type="entry name" value="Glyoxal_oxidase_N"/>
</dbReference>
<dbReference type="Pfam" id="PF01048">
    <property type="entry name" value="PNP_UDP_1"/>
    <property type="match status" value="2"/>
</dbReference>
<dbReference type="Gene3D" id="3.40.50.1580">
    <property type="entry name" value="Nucleoside phosphorylase domain"/>
    <property type="match status" value="3"/>
</dbReference>
<dbReference type="SUPFAM" id="SSF53167">
    <property type="entry name" value="Purine and uridine phosphorylases"/>
    <property type="match status" value="3"/>
</dbReference>
<dbReference type="Gene3D" id="2.130.10.80">
    <property type="entry name" value="Galactose oxidase/kelch, beta-propeller"/>
    <property type="match status" value="1"/>
</dbReference>
<dbReference type="CDD" id="cd09008">
    <property type="entry name" value="MTAN"/>
    <property type="match status" value="1"/>
</dbReference>
<dbReference type="InterPro" id="IPR000845">
    <property type="entry name" value="Nucleoside_phosphorylase_d"/>
</dbReference>
<evidence type="ECO:0000259" key="3">
    <source>
        <dbReference type="Pfam" id="PF01048"/>
    </source>
</evidence>
<dbReference type="Pfam" id="PF09118">
    <property type="entry name" value="GO-like_E_set"/>
    <property type="match status" value="1"/>
</dbReference>
<dbReference type="PANTHER" id="PTHR21234:SF19">
    <property type="entry name" value="BARK STORAGE PROTEIN B-LIKE"/>
    <property type="match status" value="1"/>
</dbReference>
<proteinExistence type="predicted"/>
<dbReference type="InterPro" id="IPR015202">
    <property type="entry name" value="GO-like_E_set"/>
</dbReference>
<evidence type="ECO:0000313" key="7">
    <source>
        <dbReference type="Proteomes" id="UP000290289"/>
    </source>
</evidence>
<dbReference type="GO" id="GO:0003824">
    <property type="term" value="F:catalytic activity"/>
    <property type="evidence" value="ECO:0007669"/>
    <property type="project" value="InterPro"/>
</dbReference>
<feature type="domain" description="Nucleoside phosphorylase" evidence="3">
    <location>
        <begin position="386"/>
        <end position="478"/>
    </location>
</feature>
<feature type="chain" id="PRO_5019811537" description="Nucleoside phosphorylase domain-containing protein" evidence="2">
    <location>
        <begin position="25"/>
        <end position="1079"/>
    </location>
</feature>
<dbReference type="Proteomes" id="UP000290289">
    <property type="component" value="Chromosome 15"/>
</dbReference>
<feature type="domain" description="Nucleoside phosphorylase" evidence="3">
    <location>
        <begin position="46"/>
        <end position="341"/>
    </location>
</feature>
<evidence type="ECO:0000259" key="4">
    <source>
        <dbReference type="Pfam" id="PF07250"/>
    </source>
</evidence>
<dbReference type="InterPro" id="IPR014756">
    <property type="entry name" value="Ig_E-set"/>
</dbReference>
<dbReference type="STRING" id="3750.A0A498HUU4"/>
<dbReference type="InterPro" id="IPR037293">
    <property type="entry name" value="Gal_Oxidase_central_sf"/>
</dbReference>
<dbReference type="PANTHER" id="PTHR21234">
    <property type="entry name" value="PURINE NUCLEOSIDE PHOSPHORYLASE"/>
    <property type="match status" value="1"/>
</dbReference>
<evidence type="ECO:0000256" key="1">
    <source>
        <dbReference type="ARBA" id="ARBA00022729"/>
    </source>
</evidence>
<gene>
    <name evidence="6" type="ORF">DVH24_012347</name>
</gene>
<dbReference type="Gene3D" id="2.60.40.10">
    <property type="entry name" value="Immunoglobulins"/>
    <property type="match status" value="1"/>
</dbReference>
<accession>A0A498HUU4</accession>